<evidence type="ECO:0000256" key="4">
    <source>
        <dbReference type="ARBA" id="ARBA00023125"/>
    </source>
</evidence>
<keyword evidence="5 6" id="KW-0804">Transcription</keyword>
<keyword evidence="10" id="KW-1185">Reference proteome</keyword>
<dbReference type="Gene3D" id="1.10.10.200">
    <property type="match status" value="1"/>
</dbReference>
<sequence length="250" mass="27394">MSGHSKWANIKYRKAAQDSKRGKLFQKLVRAIITAAREGGGDPSANVALKNAIEKAKEANVPMENIQKAIKRGTGELEGASYEYVMYEGYGPGGVAILVEATTDNRNRTASEMRFIFTRHGGSLGEAGCVSWIFEKRGAIYIPSQVNEDELLLTAAEAGAMDVVKEDSSFIVYTEPSALNEVSEFLAKQGYPIDRCEMAMIPKTTVQVSDTGEASKLLKLLDALEDHDDVQNVYANFDIPDEIFEQLESA</sequence>
<dbReference type="InterPro" id="IPR002876">
    <property type="entry name" value="Transcrip_reg_TACO1-like"/>
</dbReference>
<name>A0A0T5XCF8_9BACT</name>
<evidence type="ECO:0000256" key="6">
    <source>
        <dbReference type="HAMAP-Rule" id="MF_00693"/>
    </source>
</evidence>
<dbReference type="InterPro" id="IPR029072">
    <property type="entry name" value="YebC-like"/>
</dbReference>
<dbReference type="PANTHER" id="PTHR12532:SF6">
    <property type="entry name" value="TRANSCRIPTIONAL REGULATORY PROTEIN YEBC-RELATED"/>
    <property type="match status" value="1"/>
</dbReference>
<reference evidence="10" key="1">
    <citation type="submission" date="2012-09" db="EMBL/GenBank/DDBJ databases">
        <authorList>
            <person name="Weinstock G."/>
            <person name="Sodergren E."/>
            <person name="Clifton S."/>
            <person name="Fulton L."/>
            <person name="Fulton B."/>
            <person name="Courtney L."/>
            <person name="Fronick C."/>
            <person name="Harrison M."/>
            <person name="Strong C."/>
            <person name="Farmer C."/>
            <person name="Delehaunty K."/>
            <person name="Markovic C."/>
            <person name="Hall O."/>
            <person name="Minx P."/>
            <person name="Tomlinson C."/>
            <person name="Mitreva M."/>
            <person name="Nelson J."/>
            <person name="Hou S."/>
            <person name="Wollam A."/>
            <person name="Pepin K.H."/>
            <person name="Johnson M."/>
            <person name="Bhonagiri V."/>
            <person name="Nash W.E."/>
            <person name="Suruliraj S."/>
            <person name="Warren W."/>
            <person name="Chinwalla A."/>
            <person name="Mardis E.R."/>
            <person name="Wilson R.K."/>
        </authorList>
    </citation>
    <scope>NUCLEOTIDE SEQUENCE [LARGE SCALE GENOMIC DNA]</scope>
    <source>
        <strain evidence="10">OS1</strain>
    </source>
</reference>
<gene>
    <name evidence="9" type="ORF">HMPREF1705_03298</name>
</gene>
<proteinExistence type="inferred from homology"/>
<comment type="subcellular location">
    <subcellularLocation>
        <location evidence="6">Cytoplasm</location>
    </subcellularLocation>
</comment>
<dbReference type="GO" id="GO:0006355">
    <property type="term" value="P:regulation of DNA-templated transcription"/>
    <property type="evidence" value="ECO:0007669"/>
    <property type="project" value="UniProtKB-UniRule"/>
</dbReference>
<keyword evidence="4 6" id="KW-0238">DNA-binding</keyword>
<evidence type="ECO:0000256" key="5">
    <source>
        <dbReference type="ARBA" id="ARBA00023163"/>
    </source>
</evidence>
<organism evidence="9 10">
    <name type="scientific">Acetomicrobium hydrogeniformans ATCC BAA-1850</name>
    <dbReference type="NCBI Taxonomy" id="592015"/>
    <lineage>
        <taxon>Bacteria</taxon>
        <taxon>Thermotogati</taxon>
        <taxon>Synergistota</taxon>
        <taxon>Synergistia</taxon>
        <taxon>Synergistales</taxon>
        <taxon>Acetomicrobiaceae</taxon>
        <taxon>Acetomicrobium</taxon>
    </lineage>
</organism>
<dbReference type="InterPro" id="IPR026564">
    <property type="entry name" value="Transcrip_reg_TACO1-like_dom3"/>
</dbReference>
<dbReference type="Gene3D" id="3.30.70.980">
    <property type="match status" value="2"/>
</dbReference>
<feature type="domain" description="TACO1/YebC-like second and third" evidence="7">
    <location>
        <begin position="82"/>
        <end position="237"/>
    </location>
</feature>
<dbReference type="AlphaFoldDB" id="A0A0T5XCF8"/>
<evidence type="ECO:0000256" key="3">
    <source>
        <dbReference type="ARBA" id="ARBA00023015"/>
    </source>
</evidence>
<keyword evidence="3 6" id="KW-0805">Transcription regulation</keyword>
<dbReference type="InterPro" id="IPR017856">
    <property type="entry name" value="Integrase-like_N"/>
</dbReference>
<dbReference type="SUPFAM" id="SSF75625">
    <property type="entry name" value="YebC-like"/>
    <property type="match status" value="1"/>
</dbReference>
<dbReference type="NCBIfam" id="NF001030">
    <property type="entry name" value="PRK00110.1"/>
    <property type="match status" value="1"/>
</dbReference>
<dbReference type="Pfam" id="PF01709">
    <property type="entry name" value="Transcrip_reg"/>
    <property type="match status" value="1"/>
</dbReference>
<dbReference type="eggNOG" id="COG0217">
    <property type="taxonomic scope" value="Bacteria"/>
</dbReference>
<evidence type="ECO:0000313" key="9">
    <source>
        <dbReference type="EMBL" id="KRT36032.1"/>
    </source>
</evidence>
<dbReference type="EMBL" id="ACJX03000001">
    <property type="protein sequence ID" value="KRT36032.1"/>
    <property type="molecule type" value="Genomic_DNA"/>
</dbReference>
<dbReference type="NCBIfam" id="TIGR01033">
    <property type="entry name" value="YebC/PmpR family DNA-binding transcriptional regulator"/>
    <property type="match status" value="1"/>
</dbReference>
<dbReference type="STRING" id="592015.HMPREF1705_03298"/>
<dbReference type="RefSeq" id="WP_009201270.1">
    <property type="nucleotide sequence ID" value="NZ_ACJX03000001.1"/>
</dbReference>
<dbReference type="PANTHER" id="PTHR12532">
    <property type="entry name" value="TRANSLATIONAL ACTIVATOR OF CYTOCHROME C OXIDASE 1"/>
    <property type="match status" value="1"/>
</dbReference>
<evidence type="ECO:0000259" key="7">
    <source>
        <dbReference type="Pfam" id="PF01709"/>
    </source>
</evidence>
<comment type="similarity">
    <text evidence="1 6">Belongs to the TACO1 family.</text>
</comment>
<dbReference type="InterPro" id="IPR049083">
    <property type="entry name" value="TACO1_YebC_N"/>
</dbReference>
<dbReference type="GO" id="GO:0003677">
    <property type="term" value="F:DNA binding"/>
    <property type="evidence" value="ECO:0007669"/>
    <property type="project" value="UniProtKB-UniRule"/>
</dbReference>
<dbReference type="OrthoDB" id="9781053at2"/>
<evidence type="ECO:0000259" key="8">
    <source>
        <dbReference type="Pfam" id="PF20772"/>
    </source>
</evidence>
<feature type="domain" description="TACO1/YebC-like N-terminal" evidence="8">
    <location>
        <begin position="5"/>
        <end position="76"/>
    </location>
</feature>
<keyword evidence="2 6" id="KW-0963">Cytoplasm</keyword>
<evidence type="ECO:0000256" key="1">
    <source>
        <dbReference type="ARBA" id="ARBA00008724"/>
    </source>
</evidence>
<protein>
    <recommendedName>
        <fullName evidence="6">Probable transcriptional regulatory protein HMPREF1705_03298</fullName>
    </recommendedName>
</protein>
<evidence type="ECO:0000256" key="2">
    <source>
        <dbReference type="ARBA" id="ARBA00022490"/>
    </source>
</evidence>
<accession>A0A0T5XCF8</accession>
<dbReference type="Proteomes" id="UP000005273">
    <property type="component" value="Unassembled WGS sequence"/>
</dbReference>
<dbReference type="NCBIfam" id="NF009044">
    <property type="entry name" value="PRK12378.1"/>
    <property type="match status" value="1"/>
</dbReference>
<comment type="caution">
    <text evidence="9">The sequence shown here is derived from an EMBL/GenBank/DDBJ whole genome shotgun (WGS) entry which is preliminary data.</text>
</comment>
<dbReference type="HAMAP" id="MF_00693">
    <property type="entry name" value="Transcrip_reg_TACO1"/>
    <property type="match status" value="1"/>
</dbReference>
<dbReference type="Pfam" id="PF20772">
    <property type="entry name" value="TACO1_YebC_N"/>
    <property type="match status" value="1"/>
</dbReference>
<dbReference type="GO" id="GO:0005829">
    <property type="term" value="C:cytosol"/>
    <property type="evidence" value="ECO:0007669"/>
    <property type="project" value="TreeGrafter"/>
</dbReference>
<dbReference type="InterPro" id="IPR048300">
    <property type="entry name" value="TACO1_YebC-like_2nd/3rd_dom"/>
</dbReference>
<evidence type="ECO:0000313" key="10">
    <source>
        <dbReference type="Proteomes" id="UP000005273"/>
    </source>
</evidence>
<dbReference type="FunFam" id="1.10.10.200:FF:000002">
    <property type="entry name" value="Probable transcriptional regulatory protein CLM62_37755"/>
    <property type="match status" value="1"/>
</dbReference>